<accession>A0A816H4D9</accession>
<dbReference type="EMBL" id="CAJNOW010021133">
    <property type="protein sequence ID" value="CAF1682946.1"/>
    <property type="molecule type" value="Genomic_DNA"/>
</dbReference>
<evidence type="ECO:0000313" key="3">
    <source>
        <dbReference type="Proteomes" id="UP000663834"/>
    </source>
</evidence>
<protein>
    <recommendedName>
        <fullName evidence="4">WAP domain-containing protein</fullName>
    </recommendedName>
</protein>
<feature type="chain" id="PRO_5032770821" description="WAP domain-containing protein" evidence="1">
    <location>
        <begin position="21"/>
        <end position="90"/>
    </location>
</feature>
<dbReference type="OrthoDB" id="4473401at2759"/>
<dbReference type="AlphaFoldDB" id="A0A816H4D9"/>
<gene>
    <name evidence="2" type="ORF">KQP761_LOCUS37307</name>
</gene>
<evidence type="ECO:0008006" key="4">
    <source>
        <dbReference type="Google" id="ProtNLM"/>
    </source>
</evidence>
<comment type="caution">
    <text evidence="2">The sequence shown here is derived from an EMBL/GenBank/DDBJ whole genome shotgun (WGS) entry which is preliminary data.</text>
</comment>
<name>A0A816H4D9_9BILA</name>
<feature type="signal peptide" evidence="1">
    <location>
        <begin position="1"/>
        <end position="20"/>
    </location>
</feature>
<keyword evidence="1" id="KW-0732">Signal</keyword>
<evidence type="ECO:0000256" key="1">
    <source>
        <dbReference type="SAM" id="SignalP"/>
    </source>
</evidence>
<evidence type="ECO:0000313" key="2">
    <source>
        <dbReference type="EMBL" id="CAF1682946.1"/>
    </source>
</evidence>
<organism evidence="2 3">
    <name type="scientific">Rotaria magnacalcarata</name>
    <dbReference type="NCBI Taxonomy" id="392030"/>
    <lineage>
        <taxon>Eukaryota</taxon>
        <taxon>Metazoa</taxon>
        <taxon>Spiralia</taxon>
        <taxon>Gnathifera</taxon>
        <taxon>Rotifera</taxon>
        <taxon>Eurotatoria</taxon>
        <taxon>Bdelloidea</taxon>
        <taxon>Philodinida</taxon>
        <taxon>Philodinidae</taxon>
        <taxon>Rotaria</taxon>
    </lineage>
</organism>
<proteinExistence type="predicted"/>
<reference evidence="2" key="1">
    <citation type="submission" date="2021-02" db="EMBL/GenBank/DDBJ databases">
        <authorList>
            <person name="Nowell W R."/>
        </authorList>
    </citation>
    <scope>NUCLEOTIDE SEQUENCE</scope>
</reference>
<sequence>MRFFLVLLVIVSIYVTFIVAARNKANCIQVHRGRCPVYPIKCMIGCLTTTIDNCKNAKPPCCTSDENCPKKQKCCEPVCGCWKVCTDVAT</sequence>
<dbReference type="Proteomes" id="UP000663834">
    <property type="component" value="Unassembled WGS sequence"/>
</dbReference>